<dbReference type="Pfam" id="PF01734">
    <property type="entry name" value="Patatin"/>
    <property type="match status" value="1"/>
</dbReference>
<keyword evidence="3 4" id="KW-0443">Lipid metabolism</keyword>
<feature type="domain" description="PNPLA" evidence="5">
    <location>
        <begin position="65"/>
        <end position="223"/>
    </location>
</feature>
<dbReference type="PANTHER" id="PTHR14226:SF29">
    <property type="entry name" value="NEUROPATHY TARGET ESTERASE SWS"/>
    <property type="match status" value="1"/>
</dbReference>
<dbReference type="KEGG" id="lch:Lcho_1715"/>
<dbReference type="HOGENOM" id="CLU_047251_1_1_4"/>
<keyword evidence="1 4" id="KW-0378">Hydrolase</keyword>
<name>B1XY81_LEPCP</name>
<dbReference type="InterPro" id="IPR016035">
    <property type="entry name" value="Acyl_Trfase/lysoPLipase"/>
</dbReference>
<protein>
    <submittedName>
        <fullName evidence="6">Patatin</fullName>
    </submittedName>
</protein>
<dbReference type="PANTHER" id="PTHR14226">
    <property type="entry name" value="NEUROPATHY TARGET ESTERASE/SWISS CHEESE D.MELANOGASTER"/>
    <property type="match status" value="1"/>
</dbReference>
<evidence type="ECO:0000259" key="5">
    <source>
        <dbReference type="PROSITE" id="PS51635"/>
    </source>
</evidence>
<dbReference type="GO" id="GO:0016787">
    <property type="term" value="F:hydrolase activity"/>
    <property type="evidence" value="ECO:0007669"/>
    <property type="project" value="UniProtKB-UniRule"/>
</dbReference>
<sequence length="310" mass="33020">MILRDRLRCPEPAPSRRQLLLGAATGLLLPGCTLNPDRDHDDADAPTSEVPLFAGPASSRPITAWVLSSGGPRGFVHVGVLKALDELGLRPDLIVGASVGAFIGVLRAGGRSGREIEALALELRPWWLARLAVGTPEHLSGAPLADYVRSQTGEHLLERLPIPAVCVATRMSDGVAVGFNRGDIGLAVQAASAIEGRFAPVRIRGQRYLDADQTLPLPVRMARALGATRVLAVDASAHEDRAPAGAEHYRVGDLHKRALTAPDARAADVLLHPDFGYWVSLSREFRERAIAAGYRATLADAARIRALHGA</sequence>
<feature type="short sequence motif" description="GXSXG" evidence="4">
    <location>
        <begin position="96"/>
        <end position="100"/>
    </location>
</feature>
<dbReference type="STRING" id="395495.Lcho_1715"/>
<dbReference type="PROSITE" id="PS51635">
    <property type="entry name" value="PNPLA"/>
    <property type="match status" value="1"/>
</dbReference>
<comment type="caution">
    <text evidence="4">Lacks conserved residue(s) required for the propagation of feature annotation.</text>
</comment>
<dbReference type="AlphaFoldDB" id="B1XY81"/>
<accession>B1XY81</accession>
<dbReference type="Gene3D" id="3.40.1090.10">
    <property type="entry name" value="Cytosolic phospholipase A2 catalytic domain"/>
    <property type="match status" value="1"/>
</dbReference>
<feature type="active site" description="Nucleophile" evidence="4">
    <location>
        <position position="98"/>
    </location>
</feature>
<dbReference type="InterPro" id="IPR002641">
    <property type="entry name" value="PNPLA_dom"/>
</dbReference>
<keyword evidence="7" id="KW-1185">Reference proteome</keyword>
<dbReference type="OrthoDB" id="5290098at2"/>
<dbReference type="GO" id="GO:0016042">
    <property type="term" value="P:lipid catabolic process"/>
    <property type="evidence" value="ECO:0007669"/>
    <property type="project" value="UniProtKB-UniRule"/>
</dbReference>
<evidence type="ECO:0000313" key="6">
    <source>
        <dbReference type="EMBL" id="ACB33982.1"/>
    </source>
</evidence>
<dbReference type="RefSeq" id="WP_012346743.1">
    <property type="nucleotide sequence ID" value="NC_010524.1"/>
</dbReference>
<proteinExistence type="predicted"/>
<evidence type="ECO:0000256" key="3">
    <source>
        <dbReference type="ARBA" id="ARBA00023098"/>
    </source>
</evidence>
<dbReference type="EMBL" id="CP001013">
    <property type="protein sequence ID" value="ACB33982.1"/>
    <property type="molecule type" value="Genomic_DNA"/>
</dbReference>
<keyword evidence="2 4" id="KW-0442">Lipid degradation</keyword>
<dbReference type="InterPro" id="IPR050301">
    <property type="entry name" value="NTE"/>
</dbReference>
<evidence type="ECO:0000256" key="1">
    <source>
        <dbReference type="ARBA" id="ARBA00022801"/>
    </source>
</evidence>
<gene>
    <name evidence="6" type="ordered locus">Lcho_1715</name>
</gene>
<evidence type="ECO:0000313" key="7">
    <source>
        <dbReference type="Proteomes" id="UP000001693"/>
    </source>
</evidence>
<dbReference type="SUPFAM" id="SSF52151">
    <property type="entry name" value="FabD/lysophospholipase-like"/>
    <property type="match status" value="1"/>
</dbReference>
<evidence type="ECO:0000256" key="4">
    <source>
        <dbReference type="PROSITE-ProRule" id="PRU01161"/>
    </source>
</evidence>
<organism evidence="6 7">
    <name type="scientific">Leptothrix cholodnii (strain ATCC 51168 / LMG 8142 / SP-6)</name>
    <name type="common">Leptothrix discophora (strain SP-6)</name>
    <dbReference type="NCBI Taxonomy" id="395495"/>
    <lineage>
        <taxon>Bacteria</taxon>
        <taxon>Pseudomonadati</taxon>
        <taxon>Pseudomonadota</taxon>
        <taxon>Betaproteobacteria</taxon>
        <taxon>Burkholderiales</taxon>
        <taxon>Sphaerotilaceae</taxon>
        <taxon>Leptothrix</taxon>
    </lineage>
</organism>
<evidence type="ECO:0000256" key="2">
    <source>
        <dbReference type="ARBA" id="ARBA00022963"/>
    </source>
</evidence>
<dbReference type="eggNOG" id="COG1752">
    <property type="taxonomic scope" value="Bacteria"/>
</dbReference>
<reference evidence="6 7" key="1">
    <citation type="submission" date="2008-03" db="EMBL/GenBank/DDBJ databases">
        <title>Complete sequence of Leptothrix cholodnii SP-6.</title>
        <authorList>
            <consortium name="US DOE Joint Genome Institute"/>
            <person name="Copeland A."/>
            <person name="Lucas S."/>
            <person name="Lapidus A."/>
            <person name="Glavina del Rio T."/>
            <person name="Dalin E."/>
            <person name="Tice H."/>
            <person name="Bruce D."/>
            <person name="Goodwin L."/>
            <person name="Pitluck S."/>
            <person name="Chertkov O."/>
            <person name="Brettin T."/>
            <person name="Detter J.C."/>
            <person name="Han C."/>
            <person name="Kuske C.R."/>
            <person name="Schmutz J."/>
            <person name="Larimer F."/>
            <person name="Land M."/>
            <person name="Hauser L."/>
            <person name="Kyrpides N."/>
            <person name="Lykidis A."/>
            <person name="Emerson D."/>
            <person name="Richardson P."/>
        </authorList>
    </citation>
    <scope>NUCLEOTIDE SEQUENCE [LARGE SCALE GENOMIC DNA]</scope>
    <source>
        <strain evidence="7">ATCC 51168 / LMG 8142 / SP-6</strain>
    </source>
</reference>
<dbReference type="Proteomes" id="UP000001693">
    <property type="component" value="Chromosome"/>
</dbReference>
<feature type="active site" description="Proton acceptor" evidence="4">
    <location>
        <position position="210"/>
    </location>
</feature>